<keyword evidence="3" id="KW-0812">Transmembrane</keyword>
<reference evidence="4" key="1">
    <citation type="submission" date="2018-07" db="EMBL/GenBank/DDBJ databases">
        <authorList>
            <person name="Quirk P.G."/>
            <person name="Krulwich T.A."/>
        </authorList>
    </citation>
    <scope>NUCLEOTIDE SEQUENCE</scope>
</reference>
<feature type="transmembrane region" description="Helical" evidence="3">
    <location>
        <begin position="413"/>
        <end position="433"/>
    </location>
</feature>
<dbReference type="VEuPathDB" id="VectorBase:CSON010234"/>
<feature type="transmembrane region" description="Helical" evidence="3">
    <location>
        <begin position="254"/>
        <end position="277"/>
    </location>
</feature>
<proteinExistence type="inferred from homology"/>
<feature type="transmembrane region" description="Helical" evidence="3">
    <location>
        <begin position="322"/>
        <end position="341"/>
    </location>
</feature>
<dbReference type="InterPro" id="IPR002666">
    <property type="entry name" value="Folate_carrier"/>
</dbReference>
<feature type="transmembrane region" description="Helical" evidence="3">
    <location>
        <begin position="347"/>
        <end position="367"/>
    </location>
</feature>
<evidence type="ECO:0000256" key="3">
    <source>
        <dbReference type="SAM" id="Phobius"/>
    </source>
</evidence>
<feature type="transmembrane region" description="Helical" evidence="3">
    <location>
        <begin position="75"/>
        <end position="91"/>
    </location>
</feature>
<name>A0A336M170_CULSO</name>
<dbReference type="Pfam" id="PF01770">
    <property type="entry name" value="Folate_carrier"/>
    <property type="match status" value="1"/>
</dbReference>
<dbReference type="PANTHER" id="PTHR10686:SF18">
    <property type="entry name" value="IP11787P-RELATED"/>
    <property type="match status" value="1"/>
</dbReference>
<dbReference type="Gene3D" id="1.20.1250.20">
    <property type="entry name" value="MFS general substrate transporter like domains"/>
    <property type="match status" value="1"/>
</dbReference>
<evidence type="ECO:0000256" key="2">
    <source>
        <dbReference type="PIRNR" id="PIRNR028739"/>
    </source>
</evidence>
<dbReference type="GO" id="GO:0005886">
    <property type="term" value="C:plasma membrane"/>
    <property type="evidence" value="ECO:0007669"/>
    <property type="project" value="UniProtKB-UniRule"/>
</dbReference>
<dbReference type="SUPFAM" id="SSF103473">
    <property type="entry name" value="MFS general substrate transporter"/>
    <property type="match status" value="1"/>
</dbReference>
<feature type="transmembrane region" description="Helical" evidence="3">
    <location>
        <begin position="168"/>
        <end position="193"/>
    </location>
</feature>
<keyword evidence="2" id="KW-0813">Transport</keyword>
<keyword evidence="3" id="KW-1133">Transmembrane helix</keyword>
<sequence>MMKNVIKVSLLLCAFGFFREMRPSEPFVAEFYAAEEWRNATIERVNREIYPAGTYSYMVQLILVFLITDMVRYKPIIILSALCGIIMWAIMLWTEEYYWLLVIQGFYGTFMAAEVAYYTYMYAKCERDDYQKVTSHTRAAITAGKFLSGLLAQLLYSFEIMNLRELNYISFATQIISLPLAILLPSVSTSLYFHKKSDDIESPVIVIKSISNGNGTPSHMTKQQQQHGNGKFSCNNALTLIKFHFIESYSNKEVLYWSIWWFLATGGFIQAQTYAQILWKDIAPENENLYNGAVEALYTLFATLAALLAGFINMKFFHKHHLWIITGSSLIQGGLIIYTGLTDNIMIAYAIYVLFGTMYQFMITLISASVAKQLADDSFALIFGVNTFLSLVFQSLFTVIFVNGLELSPTYQYVVNGTYFLVLAVIYLAFALVENYNFKLHLMRRPVIDKEGNKMIQFKF</sequence>
<gene>
    <name evidence="4" type="primary">CSON010234</name>
</gene>
<comment type="subcellular location">
    <subcellularLocation>
        <location evidence="2">Membrane</location>
        <topology evidence="2">Multi-pass membrane protein</topology>
    </subcellularLocation>
</comment>
<organism evidence="4">
    <name type="scientific">Culicoides sonorensis</name>
    <name type="common">Biting midge</name>
    <dbReference type="NCBI Taxonomy" id="179676"/>
    <lineage>
        <taxon>Eukaryota</taxon>
        <taxon>Metazoa</taxon>
        <taxon>Ecdysozoa</taxon>
        <taxon>Arthropoda</taxon>
        <taxon>Hexapoda</taxon>
        <taxon>Insecta</taxon>
        <taxon>Pterygota</taxon>
        <taxon>Neoptera</taxon>
        <taxon>Endopterygota</taxon>
        <taxon>Diptera</taxon>
        <taxon>Nematocera</taxon>
        <taxon>Chironomoidea</taxon>
        <taxon>Ceratopogonidae</taxon>
        <taxon>Ceratopogoninae</taxon>
        <taxon>Culicoides</taxon>
        <taxon>Monoculicoides</taxon>
    </lineage>
</organism>
<dbReference type="AlphaFoldDB" id="A0A336M170"/>
<keyword evidence="2 3" id="KW-0472">Membrane</keyword>
<comment type="similarity">
    <text evidence="1 2">Belongs to the reduced folate carrier (RFC) transporter (TC 2.A.48) family.</text>
</comment>
<dbReference type="EMBL" id="UFQT01000411">
    <property type="protein sequence ID" value="SSX24066.1"/>
    <property type="molecule type" value="Genomic_DNA"/>
</dbReference>
<dbReference type="InterPro" id="IPR036259">
    <property type="entry name" value="MFS_trans_sf"/>
</dbReference>
<feature type="transmembrane region" description="Helical" evidence="3">
    <location>
        <begin position="379"/>
        <end position="401"/>
    </location>
</feature>
<dbReference type="GO" id="GO:0090482">
    <property type="term" value="F:vitamin transmembrane transporter activity"/>
    <property type="evidence" value="ECO:0007669"/>
    <property type="project" value="InterPro"/>
</dbReference>
<accession>A0A336M170</accession>
<evidence type="ECO:0000256" key="1">
    <source>
        <dbReference type="ARBA" id="ARBA00005773"/>
    </source>
</evidence>
<protein>
    <submittedName>
        <fullName evidence="4">CSON010234 protein</fullName>
    </submittedName>
</protein>
<dbReference type="PIRSF" id="PIRSF028739">
    <property type="entry name" value="Folate_carrier"/>
    <property type="match status" value="1"/>
</dbReference>
<dbReference type="NCBIfam" id="TIGR00806">
    <property type="entry name" value="rfc"/>
    <property type="match status" value="1"/>
</dbReference>
<feature type="transmembrane region" description="Helical" evidence="3">
    <location>
        <begin position="139"/>
        <end position="156"/>
    </location>
</feature>
<feature type="transmembrane region" description="Helical" evidence="3">
    <location>
        <begin position="97"/>
        <end position="118"/>
    </location>
</feature>
<evidence type="ECO:0000313" key="4">
    <source>
        <dbReference type="EMBL" id="SSX24066.1"/>
    </source>
</evidence>
<feature type="transmembrane region" description="Helical" evidence="3">
    <location>
        <begin position="289"/>
        <end position="310"/>
    </location>
</feature>
<dbReference type="PANTHER" id="PTHR10686">
    <property type="entry name" value="FOLATE TRANSPORTER"/>
    <property type="match status" value="1"/>
</dbReference>